<dbReference type="SMART" id="SM00220">
    <property type="entry name" value="S_TKc"/>
    <property type="match status" value="1"/>
</dbReference>
<feature type="region of interest" description="Disordered" evidence="9">
    <location>
        <begin position="1166"/>
        <end position="1210"/>
    </location>
</feature>
<keyword evidence="3 8" id="KW-0547">Nucleotide-binding</keyword>
<feature type="compositionally biased region" description="Low complexity" evidence="9">
    <location>
        <begin position="426"/>
        <end position="451"/>
    </location>
</feature>
<evidence type="ECO:0000256" key="4">
    <source>
        <dbReference type="ARBA" id="ARBA00022777"/>
    </source>
</evidence>
<organism evidence="11 12">
    <name type="scientific">Neodothiora populina</name>
    <dbReference type="NCBI Taxonomy" id="2781224"/>
    <lineage>
        <taxon>Eukaryota</taxon>
        <taxon>Fungi</taxon>
        <taxon>Dikarya</taxon>
        <taxon>Ascomycota</taxon>
        <taxon>Pezizomycotina</taxon>
        <taxon>Dothideomycetes</taxon>
        <taxon>Dothideomycetidae</taxon>
        <taxon>Dothideales</taxon>
        <taxon>Dothioraceae</taxon>
        <taxon>Neodothiora</taxon>
    </lineage>
</organism>
<comment type="catalytic activity">
    <reaction evidence="6">
        <text>L-threonyl-[protein] + ATP = O-phospho-L-threonyl-[protein] + ADP + H(+)</text>
        <dbReference type="Rhea" id="RHEA:46608"/>
        <dbReference type="Rhea" id="RHEA-COMP:11060"/>
        <dbReference type="Rhea" id="RHEA-COMP:11605"/>
        <dbReference type="ChEBI" id="CHEBI:15378"/>
        <dbReference type="ChEBI" id="CHEBI:30013"/>
        <dbReference type="ChEBI" id="CHEBI:30616"/>
        <dbReference type="ChEBI" id="CHEBI:61977"/>
        <dbReference type="ChEBI" id="CHEBI:456216"/>
        <dbReference type="EC" id="2.7.11.24"/>
    </reaction>
    <physiologicalReaction direction="left-to-right" evidence="6">
        <dbReference type="Rhea" id="RHEA:46609"/>
    </physiologicalReaction>
</comment>
<evidence type="ECO:0000256" key="3">
    <source>
        <dbReference type="ARBA" id="ARBA00022741"/>
    </source>
</evidence>
<comment type="caution">
    <text evidence="11">The sequence shown here is derived from an EMBL/GenBank/DDBJ whole genome shotgun (WGS) entry which is preliminary data.</text>
</comment>
<dbReference type="PROSITE" id="PS00108">
    <property type="entry name" value="PROTEIN_KINASE_ST"/>
    <property type="match status" value="1"/>
</dbReference>
<feature type="region of interest" description="Disordered" evidence="9">
    <location>
        <begin position="701"/>
        <end position="740"/>
    </location>
</feature>
<feature type="binding site" evidence="8">
    <location>
        <position position="1762"/>
    </location>
    <ligand>
        <name>ATP</name>
        <dbReference type="ChEBI" id="CHEBI:30616"/>
    </ligand>
</feature>
<feature type="region of interest" description="Disordered" evidence="9">
    <location>
        <begin position="392"/>
        <end position="474"/>
    </location>
</feature>
<dbReference type="EMBL" id="JBFMKM010000010">
    <property type="protein sequence ID" value="KAL1303151.1"/>
    <property type="molecule type" value="Genomic_DNA"/>
</dbReference>
<feature type="compositionally biased region" description="Polar residues" evidence="9">
    <location>
        <begin position="754"/>
        <end position="765"/>
    </location>
</feature>
<feature type="compositionally biased region" description="Polar residues" evidence="9">
    <location>
        <begin position="1365"/>
        <end position="1383"/>
    </location>
</feature>
<dbReference type="InterPro" id="IPR017441">
    <property type="entry name" value="Protein_kinase_ATP_BS"/>
</dbReference>
<evidence type="ECO:0000256" key="9">
    <source>
        <dbReference type="SAM" id="MobiDB-lite"/>
    </source>
</evidence>
<keyword evidence="4" id="KW-0418">Kinase</keyword>
<feature type="region of interest" description="Disordered" evidence="9">
    <location>
        <begin position="1107"/>
        <end position="1150"/>
    </location>
</feature>
<feature type="compositionally biased region" description="Low complexity" evidence="9">
    <location>
        <begin position="392"/>
        <end position="419"/>
    </location>
</feature>
<dbReference type="InterPro" id="IPR050538">
    <property type="entry name" value="MAP_kinase_kinase_kinase"/>
</dbReference>
<dbReference type="Gene3D" id="1.10.510.10">
    <property type="entry name" value="Transferase(Phosphotransferase) domain 1"/>
    <property type="match status" value="1"/>
</dbReference>
<evidence type="ECO:0000256" key="6">
    <source>
        <dbReference type="ARBA" id="ARBA00047919"/>
    </source>
</evidence>
<dbReference type="RefSeq" id="XP_069199426.1">
    <property type="nucleotide sequence ID" value="XM_069346557.1"/>
</dbReference>
<feature type="compositionally biased region" description="Basic and acidic residues" evidence="9">
    <location>
        <begin position="1348"/>
        <end position="1364"/>
    </location>
</feature>
<feature type="region of interest" description="Disordered" evidence="9">
    <location>
        <begin position="754"/>
        <end position="891"/>
    </location>
</feature>
<feature type="region of interest" description="Disordered" evidence="9">
    <location>
        <begin position="1329"/>
        <end position="1516"/>
    </location>
</feature>
<feature type="compositionally biased region" description="Polar residues" evidence="9">
    <location>
        <begin position="1270"/>
        <end position="1279"/>
    </location>
</feature>
<feature type="compositionally biased region" description="Low complexity" evidence="9">
    <location>
        <begin position="101"/>
        <end position="110"/>
    </location>
</feature>
<dbReference type="EC" id="2.7.11.24" evidence="1"/>
<protein>
    <recommendedName>
        <fullName evidence="1">mitogen-activated protein kinase</fullName>
        <ecNumber evidence="1">2.7.11.24</ecNumber>
    </recommendedName>
</protein>
<dbReference type="InterPro" id="IPR011009">
    <property type="entry name" value="Kinase-like_dom_sf"/>
</dbReference>
<dbReference type="PANTHER" id="PTHR48016">
    <property type="entry name" value="MAP KINASE KINASE KINASE SSK2-RELATED-RELATED"/>
    <property type="match status" value="1"/>
</dbReference>
<dbReference type="PROSITE" id="PS50011">
    <property type="entry name" value="PROTEIN_KINASE_DOM"/>
    <property type="match status" value="1"/>
</dbReference>
<feature type="compositionally biased region" description="Polar residues" evidence="9">
    <location>
        <begin position="335"/>
        <end position="362"/>
    </location>
</feature>
<proteinExistence type="predicted"/>
<feature type="compositionally biased region" description="Polar residues" evidence="9">
    <location>
        <begin position="32"/>
        <end position="44"/>
    </location>
</feature>
<feature type="compositionally biased region" description="Low complexity" evidence="9">
    <location>
        <begin position="1637"/>
        <end position="1654"/>
    </location>
</feature>
<feature type="region of interest" description="Disordered" evidence="9">
    <location>
        <begin position="1249"/>
        <end position="1316"/>
    </location>
</feature>
<reference evidence="11 12" key="1">
    <citation type="submission" date="2024-07" db="EMBL/GenBank/DDBJ databases">
        <title>Draft sequence of the Neodothiora populina.</title>
        <authorList>
            <person name="Drown D.D."/>
            <person name="Schuette U.S."/>
            <person name="Buechlein A.B."/>
            <person name="Rusch D.R."/>
            <person name="Winton L.W."/>
            <person name="Adams G.A."/>
        </authorList>
    </citation>
    <scope>NUCLEOTIDE SEQUENCE [LARGE SCALE GENOMIC DNA]</scope>
    <source>
        <strain evidence="11 12">CPC 39397</strain>
    </source>
</reference>
<feature type="compositionally biased region" description="Basic and acidic residues" evidence="9">
    <location>
        <begin position="1193"/>
        <end position="1210"/>
    </location>
</feature>
<dbReference type="PROSITE" id="PS00107">
    <property type="entry name" value="PROTEIN_KINASE_ATP"/>
    <property type="match status" value="1"/>
</dbReference>
<evidence type="ECO:0000256" key="5">
    <source>
        <dbReference type="ARBA" id="ARBA00022840"/>
    </source>
</evidence>
<feature type="compositionally biased region" description="Polar residues" evidence="9">
    <location>
        <begin position="1026"/>
        <end position="1037"/>
    </location>
</feature>
<evidence type="ECO:0000256" key="2">
    <source>
        <dbReference type="ARBA" id="ARBA00022679"/>
    </source>
</evidence>
<dbReference type="InterPro" id="IPR008271">
    <property type="entry name" value="Ser/Thr_kinase_AS"/>
</dbReference>
<feature type="compositionally biased region" description="Polar residues" evidence="9">
    <location>
        <begin position="1547"/>
        <end position="1560"/>
    </location>
</feature>
<evidence type="ECO:0000256" key="1">
    <source>
        <dbReference type="ARBA" id="ARBA00012411"/>
    </source>
</evidence>
<comment type="catalytic activity">
    <reaction evidence="7">
        <text>L-seryl-[protein] + ATP = O-phospho-L-seryl-[protein] + ADP + H(+)</text>
        <dbReference type="Rhea" id="RHEA:17989"/>
        <dbReference type="Rhea" id="RHEA-COMP:9863"/>
        <dbReference type="Rhea" id="RHEA-COMP:11604"/>
        <dbReference type="ChEBI" id="CHEBI:15378"/>
        <dbReference type="ChEBI" id="CHEBI:29999"/>
        <dbReference type="ChEBI" id="CHEBI:30616"/>
        <dbReference type="ChEBI" id="CHEBI:83421"/>
        <dbReference type="ChEBI" id="CHEBI:456216"/>
        <dbReference type="EC" id="2.7.11.24"/>
    </reaction>
    <physiologicalReaction direction="left-to-right" evidence="7">
        <dbReference type="Rhea" id="RHEA:17990"/>
    </physiologicalReaction>
</comment>
<dbReference type="Proteomes" id="UP001562354">
    <property type="component" value="Unassembled WGS sequence"/>
</dbReference>
<evidence type="ECO:0000313" key="11">
    <source>
        <dbReference type="EMBL" id="KAL1303151.1"/>
    </source>
</evidence>
<feature type="region of interest" description="Disordered" evidence="9">
    <location>
        <begin position="1"/>
        <end position="377"/>
    </location>
</feature>
<dbReference type="PANTHER" id="PTHR48016:SF48">
    <property type="entry name" value="SERINE_THREONINE-PROTEIN KINASE BCK1_SLK1_SSP31"/>
    <property type="match status" value="1"/>
</dbReference>
<name>A0ABR3PAN2_9PEZI</name>
<feature type="compositionally biased region" description="Low complexity" evidence="9">
    <location>
        <begin position="1435"/>
        <end position="1453"/>
    </location>
</feature>
<keyword evidence="2" id="KW-0808">Transferase</keyword>
<feature type="region of interest" description="Disordered" evidence="9">
    <location>
        <begin position="1026"/>
        <end position="1063"/>
    </location>
</feature>
<evidence type="ECO:0000256" key="8">
    <source>
        <dbReference type="PROSITE-ProRule" id="PRU10141"/>
    </source>
</evidence>
<dbReference type="Pfam" id="PF00069">
    <property type="entry name" value="Pkinase"/>
    <property type="match status" value="1"/>
</dbReference>
<feature type="domain" description="Protein kinase" evidence="10">
    <location>
        <begin position="1733"/>
        <end position="2014"/>
    </location>
</feature>
<keyword evidence="12" id="KW-1185">Reference proteome</keyword>
<dbReference type="InterPro" id="IPR000719">
    <property type="entry name" value="Prot_kinase_dom"/>
</dbReference>
<feature type="compositionally biased region" description="Polar residues" evidence="9">
    <location>
        <begin position="869"/>
        <end position="884"/>
    </location>
</feature>
<evidence type="ECO:0000259" key="10">
    <source>
        <dbReference type="PROSITE" id="PS50011"/>
    </source>
</evidence>
<feature type="region of interest" description="Disordered" evidence="9">
    <location>
        <begin position="1534"/>
        <end position="1663"/>
    </location>
</feature>
<sequence length="2035" mass="222561">MPPSRHRAGSSASEAAENTRHASAPSPLLRGQNYSHSHNLTVPSNGLVLQDVPTYGESRELLRPSAISQSPYPQSGGSTSSPYTSPRSRANTFTDGNIAAQQQQHQQHQQDSFGRRGTPSTPSAFMAPQYPNSGQRHVSATAAEQAARSGYMPPPPPPMTNPNAQGMPFPPPPPRPATGLSQSHGMMVPPPPGSNQWQNWPRQGNHYSPVPASREPRSYDPTVYQQYMNMPPPPADNQPLTSATYIPGGDTFGPGVGIPAFQSSQNGSKSTPPQLPPAYMRNNGQQEFAPNAQGYPYGYDGAVQSTEDNRYYGQYHQPLPPPPPPFQSQTQYYPSHTQLQGPPSYNTQSNASPTPSSGSRNQVFVLPASERQEHNSPAPHLQTFADAQMYANQQQQQQQLQQNQQSQQQQQQQAQQQQQQPPPQLQPVQPQSQQHQQQYHMQNNQQQQQIQQHREHREHRNHNSPNEAPSSPMDSQWTLSIVLDWLAHEGFSEAWQNTFKRLNMHGTRFLDLGRPGAKKNSLVHETILPEVVKEGGVTNESHEKAESRRLRRLVKEIVLTGFPASATATLRPNRRKSEQFLQSAGTDGGVETSPNMTRQELVYGATPTTAGGGEDSPGALGRLMPFGNDHSVASLAQRRYSGQRRSLTLDSLSTLAKAQEVTENARSAYSRAVLGDTDAPGRHSPSVSTEITASAVMANSLPKGYEGSPQHSPALPSARPANSSSQPPSRTPHNRNSSSENLFMVPIHGHRTSVYSNVSSDTNYSKGAPQDRRNNSRPPFPESRNSDQSLTAPTTTPASATPASAREHKGLFSRLRGHARRDRHQSPDGHAADSPTSPANHRGGLFNSALNASDTSLERPASFRHSHTPHSSDMDQSYTASSERTLVPESDRVVTATVPERGRSATRKGDRKFVFVTPDCWNWRLIDITDVENASEMRALICHNLGIPETSDMEIHKTEAGQLEHNEPLDDSLIMAGHKHIANAVGTFKLYVRSPATDAMRKESLAAGFPVSPFGTGSMSLQRPFQEATAQTPLTSSQREHSRDQATPEPPSATPRPINKRPSQNMLKEATSIDEPSSADLSSLPESEQMAIIERHRQDVKRKQEAYLAGRQQKIRQESSRDRGDYSFRGGRVIDFDQPRNSPYDDEPIAPVDLRAPVSQAIGAESIVPLRKPPPVPPQVTSTLLKANSLSKRSKDPPRTSWEIRKEDSWKRDSIPEVVDSSKRKNPPAMVTGIGAALVGAGRMGSLVGQPPPALSTPTSGSGIAAKFGSLSSQTTSPVPQRALASVGFGANGNGQSSPGNEGSPRSPFTMSKGNIPFKVPAYDEIADAPSDVNLPERPNLTLQMPTPDHRDLARARAGEEMRSKSPNISPNSERPTTALSRMSSRRSNKMIFDLPHDDVTFTTSSVIPLEEDEDDDSDDGLFAVPLANKKTRSPAKSAEPASSQPASSPAAAVQTSLKSKSSRQNVKFDSTDNDPPPKMSANSTPWSSDLPDPESPEDPRLDRRESFASDLWANRPPPEALVEHLDDFFPNVDLDQTFVEEDENQESGATSPLSGQSRTPLDAKAPAAELSGDRSVTPLSSADEGDTLGSDESTLKRGDTMKSVAHRNMRKSGALGRTKSIREVVKGAYQMPHPSPNVSVSSYSSSRGPSGPQHQPPPPPLLNRISTLKYTGGDIVRRKSTKMFGARIEQIKPQNLRTSKLIQLETIPQDMVSAQQHQQQRQQPQRQPTFKWMKGQLIGKGTFGRVYLGMNTTTGELLAVKQVEVNPKHSGADPGKVREMVKALDQEIDTMQHLDHVNIVQYLGCEKKEHSISIFMEYISGGSIGSCLRKHGRFEESVVSSLTRQTLGGLAYLHSEGILHRDLKADNILLDLDGTCKISDFGISKKSRNPYNNDITNSMQGSVFWMAPEVIRAQSQASSNGTDDPSNQGYSAKVDIWSLGCVVLEMFAGRRPWSKEEAIGAIYKLGSLNQAPPIPDDVSSVVGPAALSFMYDCFTIDAGERPTAETLLRAPFCFSDPHYNFLDTNLYAKIRNHF</sequence>
<feature type="compositionally biased region" description="Polar residues" evidence="9">
    <location>
        <begin position="1454"/>
        <end position="1469"/>
    </location>
</feature>
<feature type="compositionally biased region" description="Basic and acidic residues" evidence="9">
    <location>
        <begin position="1115"/>
        <end position="1138"/>
    </location>
</feature>
<keyword evidence="5 8" id="KW-0067">ATP-binding</keyword>
<feature type="compositionally biased region" description="Acidic residues" evidence="9">
    <location>
        <begin position="1410"/>
        <end position="1420"/>
    </location>
</feature>
<feature type="compositionally biased region" description="Basic and acidic residues" evidence="9">
    <location>
        <begin position="1498"/>
        <end position="1508"/>
    </location>
</feature>
<feature type="compositionally biased region" description="Low complexity" evidence="9">
    <location>
        <begin position="791"/>
        <end position="804"/>
    </location>
</feature>
<feature type="compositionally biased region" description="Polar residues" evidence="9">
    <location>
        <begin position="1181"/>
        <end position="1191"/>
    </location>
</feature>
<accession>A0ABR3PAN2</accession>
<feature type="compositionally biased region" description="Polar residues" evidence="9">
    <location>
        <begin position="261"/>
        <end position="272"/>
    </location>
</feature>
<feature type="compositionally biased region" description="Polar residues" evidence="9">
    <location>
        <begin position="194"/>
        <end position="206"/>
    </location>
</feature>
<feature type="compositionally biased region" description="Low complexity" evidence="9">
    <location>
        <begin position="68"/>
        <end position="89"/>
    </location>
</feature>
<evidence type="ECO:0000256" key="7">
    <source>
        <dbReference type="ARBA" id="ARBA00048130"/>
    </source>
</evidence>
<dbReference type="SUPFAM" id="SSF56112">
    <property type="entry name" value="Protein kinase-like (PK-like)"/>
    <property type="match status" value="1"/>
</dbReference>
<gene>
    <name evidence="11" type="ORF">AAFC00_006581</name>
</gene>
<dbReference type="GeneID" id="95980280"/>
<evidence type="ECO:0000313" key="12">
    <source>
        <dbReference type="Proteomes" id="UP001562354"/>
    </source>
</evidence>